<dbReference type="EC" id="6.1.1.2" evidence="2"/>
<accession>A0AAD8IUH1</accession>
<dbReference type="InterPro" id="IPR002306">
    <property type="entry name" value="Trp-tRNA-ligase"/>
</dbReference>
<evidence type="ECO:0000256" key="4">
    <source>
        <dbReference type="ARBA" id="ARBA00022741"/>
    </source>
</evidence>
<dbReference type="Gene3D" id="3.40.50.620">
    <property type="entry name" value="HUPs"/>
    <property type="match status" value="3"/>
</dbReference>
<dbReference type="PANTHER" id="PTHR10055">
    <property type="entry name" value="TRYPTOPHANYL-TRNA SYNTHETASE"/>
    <property type="match status" value="1"/>
</dbReference>
<dbReference type="Pfam" id="PF00579">
    <property type="entry name" value="tRNA-synt_1b"/>
    <property type="match status" value="1"/>
</dbReference>
<dbReference type="GO" id="GO:0006436">
    <property type="term" value="P:tryptophanyl-tRNA aminoacylation"/>
    <property type="evidence" value="ECO:0007669"/>
    <property type="project" value="InterPro"/>
</dbReference>
<evidence type="ECO:0000256" key="1">
    <source>
        <dbReference type="ARBA" id="ARBA00005594"/>
    </source>
</evidence>
<name>A0AAD8IUH1_9APIA</name>
<evidence type="ECO:0000256" key="2">
    <source>
        <dbReference type="ARBA" id="ARBA00013161"/>
    </source>
</evidence>
<comment type="similarity">
    <text evidence="1 9">Belongs to the class-I aminoacyl-tRNA synthetase family.</text>
</comment>
<keyword evidence="6 9" id="KW-0648">Protein biosynthesis</keyword>
<dbReference type="InterPro" id="IPR002305">
    <property type="entry name" value="aa-tRNA-synth_Ic"/>
</dbReference>
<dbReference type="GO" id="GO:0005737">
    <property type="term" value="C:cytoplasm"/>
    <property type="evidence" value="ECO:0007669"/>
    <property type="project" value="TreeGrafter"/>
</dbReference>
<keyword evidence="7 9" id="KW-0030">Aminoacyl-tRNA synthetase</keyword>
<protein>
    <recommendedName>
        <fullName evidence="2">tryptophan--tRNA ligase</fullName>
        <ecNumber evidence="2">6.1.1.2</ecNumber>
    </recommendedName>
    <alternativeName>
        <fullName evidence="8">Tryptophanyl-tRNA synthetase</fullName>
    </alternativeName>
</protein>
<dbReference type="EMBL" id="JAUIZM010000003">
    <property type="protein sequence ID" value="KAK1391418.1"/>
    <property type="molecule type" value="Genomic_DNA"/>
</dbReference>
<dbReference type="Gene3D" id="1.10.240.10">
    <property type="entry name" value="Tyrosyl-Transfer RNA Synthetase"/>
    <property type="match status" value="1"/>
</dbReference>
<dbReference type="PANTHER" id="PTHR10055:SF1">
    <property type="entry name" value="TRYPTOPHAN--TRNA LIGASE, CYTOPLASMIC"/>
    <property type="match status" value="1"/>
</dbReference>
<sequence>MVRVGDCVTVNKILSICGFTAEDHIGNLLFPLVQASPSFSSSFLHLFPAKDSLRCLIPCTIDQDPYFRTARDVAPRLGYQKPTLIESKSFHALQGEKGKMSASDPNSALYMIGSGKDIKTKIFAGDAFKVPLVIQVTDEEKCIFKDISVLSRGEQQIVSHLFSNTLQILSICGFTAEDHIGNLLFPLVQASPSFSSSFLHLFPAKDSLRCLIPCTIDQVDQKHVQLAAEARVSGSRTTSAPDFGQTVKEGDNTGAEAEQIVTPYKVDAQKKIDYDKIIDKFGCQRVDESLI</sequence>
<gene>
    <name evidence="10" type="ORF">POM88_010474</name>
</gene>
<dbReference type="GO" id="GO:0004830">
    <property type="term" value="F:tryptophan-tRNA ligase activity"/>
    <property type="evidence" value="ECO:0007669"/>
    <property type="project" value="UniProtKB-EC"/>
</dbReference>
<evidence type="ECO:0000256" key="7">
    <source>
        <dbReference type="ARBA" id="ARBA00023146"/>
    </source>
</evidence>
<dbReference type="PRINTS" id="PR01039">
    <property type="entry name" value="TRNASYNTHTRP"/>
</dbReference>
<proteinExistence type="inferred from homology"/>
<dbReference type="GO" id="GO:0005524">
    <property type="term" value="F:ATP binding"/>
    <property type="evidence" value="ECO:0007669"/>
    <property type="project" value="UniProtKB-KW"/>
</dbReference>
<evidence type="ECO:0000313" key="10">
    <source>
        <dbReference type="EMBL" id="KAK1391418.1"/>
    </source>
</evidence>
<keyword evidence="11" id="KW-1185">Reference proteome</keyword>
<dbReference type="SUPFAM" id="SSF52374">
    <property type="entry name" value="Nucleotidylyl transferase"/>
    <property type="match status" value="1"/>
</dbReference>
<evidence type="ECO:0000256" key="9">
    <source>
        <dbReference type="RuleBase" id="RU363036"/>
    </source>
</evidence>
<evidence type="ECO:0000256" key="3">
    <source>
        <dbReference type="ARBA" id="ARBA00022598"/>
    </source>
</evidence>
<keyword evidence="4 9" id="KW-0547">Nucleotide-binding</keyword>
<evidence type="ECO:0000256" key="8">
    <source>
        <dbReference type="ARBA" id="ARBA00030268"/>
    </source>
</evidence>
<evidence type="ECO:0000256" key="6">
    <source>
        <dbReference type="ARBA" id="ARBA00022917"/>
    </source>
</evidence>
<reference evidence="10" key="2">
    <citation type="submission" date="2023-05" db="EMBL/GenBank/DDBJ databases">
        <authorList>
            <person name="Schelkunov M.I."/>
        </authorList>
    </citation>
    <scope>NUCLEOTIDE SEQUENCE</scope>
    <source>
        <strain evidence="10">Hsosn_3</strain>
        <tissue evidence="10">Leaf</tissue>
    </source>
</reference>
<organism evidence="10 11">
    <name type="scientific">Heracleum sosnowskyi</name>
    <dbReference type="NCBI Taxonomy" id="360622"/>
    <lineage>
        <taxon>Eukaryota</taxon>
        <taxon>Viridiplantae</taxon>
        <taxon>Streptophyta</taxon>
        <taxon>Embryophyta</taxon>
        <taxon>Tracheophyta</taxon>
        <taxon>Spermatophyta</taxon>
        <taxon>Magnoliopsida</taxon>
        <taxon>eudicotyledons</taxon>
        <taxon>Gunneridae</taxon>
        <taxon>Pentapetalae</taxon>
        <taxon>asterids</taxon>
        <taxon>campanulids</taxon>
        <taxon>Apiales</taxon>
        <taxon>Apiaceae</taxon>
        <taxon>Apioideae</taxon>
        <taxon>apioid superclade</taxon>
        <taxon>Tordylieae</taxon>
        <taxon>Tordyliinae</taxon>
        <taxon>Heracleum</taxon>
    </lineage>
</organism>
<evidence type="ECO:0000313" key="11">
    <source>
        <dbReference type="Proteomes" id="UP001237642"/>
    </source>
</evidence>
<dbReference type="Proteomes" id="UP001237642">
    <property type="component" value="Unassembled WGS sequence"/>
</dbReference>
<keyword evidence="5 9" id="KW-0067">ATP-binding</keyword>
<keyword evidence="3 9" id="KW-0436">Ligase</keyword>
<dbReference type="AlphaFoldDB" id="A0AAD8IUH1"/>
<dbReference type="InterPro" id="IPR014729">
    <property type="entry name" value="Rossmann-like_a/b/a_fold"/>
</dbReference>
<evidence type="ECO:0000256" key="5">
    <source>
        <dbReference type="ARBA" id="ARBA00022840"/>
    </source>
</evidence>
<reference evidence="10" key="1">
    <citation type="submission" date="2023-02" db="EMBL/GenBank/DDBJ databases">
        <title>Genome of toxic invasive species Heracleum sosnowskyi carries increased number of genes despite the absence of recent whole-genome duplications.</title>
        <authorList>
            <person name="Schelkunov M."/>
            <person name="Shtratnikova V."/>
            <person name="Makarenko M."/>
            <person name="Klepikova A."/>
            <person name="Omelchenko D."/>
            <person name="Novikova G."/>
            <person name="Obukhova E."/>
            <person name="Bogdanov V."/>
            <person name="Penin A."/>
            <person name="Logacheva M."/>
        </authorList>
    </citation>
    <scope>NUCLEOTIDE SEQUENCE</scope>
    <source>
        <strain evidence="10">Hsosn_3</strain>
        <tissue evidence="10">Leaf</tissue>
    </source>
</reference>
<comment type="caution">
    <text evidence="10">The sequence shown here is derived from an EMBL/GenBank/DDBJ whole genome shotgun (WGS) entry which is preliminary data.</text>
</comment>